<dbReference type="Pfam" id="PF00107">
    <property type="entry name" value="ADH_zinc_N"/>
    <property type="match status" value="1"/>
</dbReference>
<dbReference type="GO" id="GO:0016628">
    <property type="term" value="F:oxidoreductase activity, acting on the CH-CH group of donors, NAD or NADP as acceptor"/>
    <property type="evidence" value="ECO:0007669"/>
    <property type="project" value="InterPro"/>
</dbReference>
<dbReference type="Proteomes" id="UP000321058">
    <property type="component" value="Unassembled WGS sequence"/>
</dbReference>
<evidence type="ECO:0000256" key="2">
    <source>
        <dbReference type="SAM" id="MobiDB-lite"/>
    </source>
</evidence>
<protein>
    <submittedName>
        <fullName evidence="5">NADP-dependent oxidoreductase</fullName>
    </submittedName>
</protein>
<feature type="domain" description="Oxidoreductase N-terminal" evidence="4">
    <location>
        <begin position="6"/>
        <end position="112"/>
    </location>
</feature>
<dbReference type="PANTHER" id="PTHR43205:SF7">
    <property type="entry name" value="PROSTAGLANDIN REDUCTASE 1"/>
    <property type="match status" value="1"/>
</dbReference>
<dbReference type="CDD" id="cd05288">
    <property type="entry name" value="PGDH"/>
    <property type="match status" value="1"/>
</dbReference>
<dbReference type="AlphaFoldDB" id="A0A512NLC0"/>
<evidence type="ECO:0000313" key="6">
    <source>
        <dbReference type="Proteomes" id="UP000321058"/>
    </source>
</evidence>
<dbReference type="InterPro" id="IPR013149">
    <property type="entry name" value="ADH-like_C"/>
</dbReference>
<evidence type="ECO:0000259" key="4">
    <source>
        <dbReference type="Pfam" id="PF16884"/>
    </source>
</evidence>
<gene>
    <name evidence="5" type="ORF">RSO01_69070</name>
</gene>
<dbReference type="EMBL" id="BKAJ01000139">
    <property type="protein sequence ID" value="GEP59741.1"/>
    <property type="molecule type" value="Genomic_DNA"/>
</dbReference>
<accession>A0A512NLC0</accession>
<dbReference type="FunFam" id="3.40.50.720:FF:000121">
    <property type="entry name" value="Prostaglandin reductase 2"/>
    <property type="match status" value="1"/>
</dbReference>
<feature type="region of interest" description="Disordered" evidence="2">
    <location>
        <begin position="1"/>
        <end position="24"/>
    </location>
</feature>
<organism evidence="5 6">
    <name type="scientific">Reyranella soli</name>
    <dbReference type="NCBI Taxonomy" id="1230389"/>
    <lineage>
        <taxon>Bacteria</taxon>
        <taxon>Pseudomonadati</taxon>
        <taxon>Pseudomonadota</taxon>
        <taxon>Alphaproteobacteria</taxon>
        <taxon>Hyphomicrobiales</taxon>
        <taxon>Reyranellaceae</taxon>
        <taxon>Reyranella</taxon>
    </lineage>
</organism>
<evidence type="ECO:0000259" key="3">
    <source>
        <dbReference type="Pfam" id="PF00107"/>
    </source>
</evidence>
<dbReference type="OrthoDB" id="9805663at2"/>
<dbReference type="RefSeq" id="WP_147155128.1">
    <property type="nucleotide sequence ID" value="NZ_BKAJ01000139.1"/>
</dbReference>
<evidence type="ECO:0000256" key="1">
    <source>
        <dbReference type="ARBA" id="ARBA00023002"/>
    </source>
</evidence>
<dbReference type="Pfam" id="PF16884">
    <property type="entry name" value="ADH_N_2"/>
    <property type="match status" value="1"/>
</dbReference>
<name>A0A512NLC0_9HYPH</name>
<keyword evidence="6" id="KW-1185">Reference proteome</keyword>
<dbReference type="InterPro" id="IPR041694">
    <property type="entry name" value="ADH_N_2"/>
</dbReference>
<dbReference type="Gene3D" id="3.40.50.720">
    <property type="entry name" value="NAD(P)-binding Rossmann-like Domain"/>
    <property type="match status" value="1"/>
</dbReference>
<dbReference type="SUPFAM" id="SSF50129">
    <property type="entry name" value="GroES-like"/>
    <property type="match status" value="2"/>
</dbReference>
<dbReference type="InterPro" id="IPR011032">
    <property type="entry name" value="GroES-like_sf"/>
</dbReference>
<dbReference type="InterPro" id="IPR036291">
    <property type="entry name" value="NAD(P)-bd_dom_sf"/>
</dbReference>
<proteinExistence type="predicted"/>
<dbReference type="Gene3D" id="3.90.180.10">
    <property type="entry name" value="Medium-chain alcohol dehydrogenases, catalytic domain"/>
    <property type="match status" value="1"/>
</dbReference>
<dbReference type="SUPFAM" id="SSF51735">
    <property type="entry name" value="NAD(P)-binding Rossmann-fold domains"/>
    <property type="match status" value="1"/>
</dbReference>
<dbReference type="PANTHER" id="PTHR43205">
    <property type="entry name" value="PROSTAGLANDIN REDUCTASE"/>
    <property type="match status" value="1"/>
</dbReference>
<feature type="domain" description="Alcohol dehydrogenase-like C-terminal" evidence="3">
    <location>
        <begin position="158"/>
        <end position="290"/>
    </location>
</feature>
<evidence type="ECO:0000313" key="5">
    <source>
        <dbReference type="EMBL" id="GEP59741.1"/>
    </source>
</evidence>
<keyword evidence="1" id="KW-0560">Oxidoreductase</keyword>
<reference evidence="5 6" key="1">
    <citation type="submission" date="2019-07" db="EMBL/GenBank/DDBJ databases">
        <title>Whole genome shotgun sequence of Reyranella soli NBRC 108950.</title>
        <authorList>
            <person name="Hosoyama A."/>
            <person name="Uohara A."/>
            <person name="Ohji S."/>
            <person name="Ichikawa N."/>
        </authorList>
    </citation>
    <scope>NUCLEOTIDE SEQUENCE [LARGE SCALE GENOMIC DNA]</scope>
    <source>
        <strain evidence="5 6">NBRC 108950</strain>
    </source>
</reference>
<comment type="caution">
    <text evidence="5">The sequence shown here is derived from an EMBL/GenBank/DDBJ whole genome shotgun (WGS) entry which is preliminary data.</text>
</comment>
<dbReference type="InterPro" id="IPR045010">
    <property type="entry name" value="MDR_fam"/>
</dbReference>
<sequence>MTNTNRRVLLKSRPQGEPTPANFDIVDAPLPEPKDGEYLSRTIWLSLDPYMRGRMAEAKGYAANVNLGDAMVGGTVGQVIKSRNPKFKEGDYVVEYAGWQSHAVSNGAMSMKLDPNAAPLSAALSVLGMPGMTAWWGLMKIGKPKAGETVVVSAASGAVGSVVGQLAKAHGCRAVGIAGGKDKCDYVVKELGFDACVDYRAAGGNLFKEIRAAAPNGIDVYFENVGGAVQAAVVPQLNDFARVPLCGLIAHYNEMQPSPGPDWRLLLVKRATVTGFIVSDHFTDMEGFWKEVPALVKSGKLKYREDIVKGIDNAPEAFIGLLKGRNFGKLLVQVSDDPTRS</sequence>